<name>A0A166N227_EXIGL</name>
<feature type="non-terminal residue" evidence="1">
    <location>
        <position position="91"/>
    </location>
</feature>
<sequence length="91" mass="10367">MHPPPVIHISMAPELRKQWVNGYAEDPAFKDKGKLGDGTSWYTGNRFFKDDFGLLFFRDADFQARLCVPRSQRNALLSQVHDTAFELSHAG</sequence>
<evidence type="ECO:0000313" key="1">
    <source>
        <dbReference type="EMBL" id="KZV78667.1"/>
    </source>
</evidence>
<gene>
    <name evidence="1" type="ORF">EXIGLDRAFT_633481</name>
</gene>
<accession>A0A166N227</accession>
<reference evidence="1 2" key="1">
    <citation type="journal article" date="2016" name="Mol. Biol. Evol.">
        <title>Comparative Genomics of Early-Diverging Mushroom-Forming Fungi Provides Insights into the Origins of Lignocellulose Decay Capabilities.</title>
        <authorList>
            <person name="Nagy L.G."/>
            <person name="Riley R."/>
            <person name="Tritt A."/>
            <person name="Adam C."/>
            <person name="Daum C."/>
            <person name="Floudas D."/>
            <person name="Sun H."/>
            <person name="Yadav J.S."/>
            <person name="Pangilinan J."/>
            <person name="Larsson K.H."/>
            <person name="Matsuura K."/>
            <person name="Barry K."/>
            <person name="Labutti K."/>
            <person name="Kuo R."/>
            <person name="Ohm R.A."/>
            <person name="Bhattacharya S.S."/>
            <person name="Shirouzu T."/>
            <person name="Yoshinaga Y."/>
            <person name="Martin F.M."/>
            <person name="Grigoriev I.V."/>
            <person name="Hibbett D.S."/>
        </authorList>
    </citation>
    <scope>NUCLEOTIDE SEQUENCE [LARGE SCALE GENOMIC DNA]</scope>
    <source>
        <strain evidence="1 2">HHB12029</strain>
    </source>
</reference>
<dbReference type="InParanoid" id="A0A166N227"/>
<dbReference type="EMBL" id="KV426798">
    <property type="protein sequence ID" value="KZV78667.1"/>
    <property type="molecule type" value="Genomic_DNA"/>
</dbReference>
<proteinExistence type="predicted"/>
<dbReference type="AlphaFoldDB" id="A0A166N227"/>
<dbReference type="Proteomes" id="UP000077266">
    <property type="component" value="Unassembled WGS sequence"/>
</dbReference>
<keyword evidence="2" id="KW-1185">Reference proteome</keyword>
<dbReference type="OrthoDB" id="3245961at2759"/>
<protein>
    <submittedName>
        <fullName evidence="1">Uncharacterized protein</fullName>
    </submittedName>
</protein>
<organism evidence="1 2">
    <name type="scientific">Exidia glandulosa HHB12029</name>
    <dbReference type="NCBI Taxonomy" id="1314781"/>
    <lineage>
        <taxon>Eukaryota</taxon>
        <taxon>Fungi</taxon>
        <taxon>Dikarya</taxon>
        <taxon>Basidiomycota</taxon>
        <taxon>Agaricomycotina</taxon>
        <taxon>Agaricomycetes</taxon>
        <taxon>Auriculariales</taxon>
        <taxon>Exidiaceae</taxon>
        <taxon>Exidia</taxon>
    </lineage>
</organism>
<dbReference type="STRING" id="1314781.A0A166N227"/>
<evidence type="ECO:0000313" key="2">
    <source>
        <dbReference type="Proteomes" id="UP000077266"/>
    </source>
</evidence>